<name>E4TV34_MARTH</name>
<dbReference type="PANTHER" id="PTHR11586:SF37">
    <property type="entry name" value="TRNA-BINDING DOMAIN-CONTAINING PROTEIN"/>
    <property type="match status" value="1"/>
</dbReference>
<dbReference type="InterPro" id="IPR002547">
    <property type="entry name" value="tRNA-bd_dom"/>
</dbReference>
<dbReference type="FunFam" id="2.40.50.140:FF:000165">
    <property type="entry name" value="Chaperone CsaA"/>
    <property type="match status" value="1"/>
</dbReference>
<dbReference type="eggNOG" id="COG0073">
    <property type="taxonomic scope" value="Bacteria"/>
</dbReference>
<dbReference type="NCBIfam" id="TIGR02222">
    <property type="entry name" value="chap_CsaA"/>
    <property type="match status" value="1"/>
</dbReference>
<evidence type="ECO:0000256" key="1">
    <source>
        <dbReference type="ARBA" id="ARBA00022555"/>
    </source>
</evidence>
<proteinExistence type="predicted"/>
<dbReference type="EMBL" id="CP002349">
    <property type="protein sequence ID" value="ADR22127.1"/>
    <property type="molecule type" value="Genomic_DNA"/>
</dbReference>
<protein>
    <submittedName>
        <fullName evidence="5">Export-related chaperone CsaA</fullName>
    </submittedName>
</protein>
<dbReference type="NCBIfam" id="NF007495">
    <property type="entry name" value="PRK10089.1-4"/>
    <property type="match status" value="1"/>
</dbReference>
<dbReference type="Proteomes" id="UP000008720">
    <property type="component" value="Chromosome"/>
</dbReference>
<accession>E4TV34</accession>
<evidence type="ECO:0000256" key="2">
    <source>
        <dbReference type="ARBA" id="ARBA00022884"/>
    </source>
</evidence>
<dbReference type="STRING" id="643867.Ftrac_2145"/>
<dbReference type="KEGG" id="mtt:Ftrac_2145"/>
<dbReference type="NCBIfam" id="NF007494">
    <property type="entry name" value="PRK10089.1-3"/>
    <property type="match status" value="1"/>
</dbReference>
<dbReference type="PANTHER" id="PTHR11586">
    <property type="entry name" value="TRNA-AMINOACYLATION COFACTOR ARC1 FAMILY MEMBER"/>
    <property type="match status" value="1"/>
</dbReference>
<dbReference type="Gene3D" id="2.40.50.140">
    <property type="entry name" value="Nucleic acid-binding proteins"/>
    <property type="match status" value="1"/>
</dbReference>
<keyword evidence="2 3" id="KW-0694">RNA-binding</keyword>
<dbReference type="RefSeq" id="WP_013454270.1">
    <property type="nucleotide sequence ID" value="NC_014759.1"/>
</dbReference>
<keyword evidence="1 3" id="KW-0820">tRNA-binding</keyword>
<evidence type="ECO:0000256" key="3">
    <source>
        <dbReference type="PROSITE-ProRule" id="PRU00209"/>
    </source>
</evidence>
<dbReference type="GO" id="GO:0000049">
    <property type="term" value="F:tRNA binding"/>
    <property type="evidence" value="ECO:0007669"/>
    <property type="project" value="UniProtKB-UniRule"/>
</dbReference>
<dbReference type="OrthoDB" id="9794564at2"/>
<evidence type="ECO:0000313" key="5">
    <source>
        <dbReference type="EMBL" id="ADR22127.1"/>
    </source>
</evidence>
<dbReference type="Pfam" id="PF01588">
    <property type="entry name" value="tRNA_bind"/>
    <property type="match status" value="1"/>
</dbReference>
<organism evidence="5 6">
    <name type="scientific">Marivirga tractuosa (strain ATCC 23168 / DSM 4126 / NBRC 15989 / NCIMB 1408 / VKM B-1430 / H-43)</name>
    <name type="common">Microscilla tractuosa</name>
    <name type="synonym">Flexibacter tractuosus</name>
    <dbReference type="NCBI Taxonomy" id="643867"/>
    <lineage>
        <taxon>Bacteria</taxon>
        <taxon>Pseudomonadati</taxon>
        <taxon>Bacteroidota</taxon>
        <taxon>Cytophagia</taxon>
        <taxon>Cytophagales</taxon>
        <taxon>Marivirgaceae</taxon>
        <taxon>Marivirga</taxon>
    </lineage>
</organism>
<dbReference type="InterPro" id="IPR012340">
    <property type="entry name" value="NA-bd_OB-fold"/>
</dbReference>
<keyword evidence="6" id="KW-1185">Reference proteome</keyword>
<sequence>MNEETKEINWDDFSKIEMRVGTVVKAEEFPKAKKPAYKLQIDFGQLGMRKTSAQITNLYSLDDLPGKKIVAVVNFPPKQIANFMSECLVLGAVDGDEISLLSVDKDAKNGLRIG</sequence>
<dbReference type="InterPro" id="IPR051270">
    <property type="entry name" value="Tyrosine-tRNA_ligase_regulator"/>
</dbReference>
<gene>
    <name evidence="5" type="ordered locus">Ftrac_2145</name>
</gene>
<dbReference type="CDD" id="cd02798">
    <property type="entry name" value="tRNA_bind_CsaA"/>
    <property type="match status" value="1"/>
</dbReference>
<dbReference type="SUPFAM" id="SSF50249">
    <property type="entry name" value="Nucleic acid-binding proteins"/>
    <property type="match status" value="1"/>
</dbReference>
<feature type="domain" description="TRNA-binding" evidence="4">
    <location>
        <begin position="12"/>
        <end position="114"/>
    </location>
</feature>
<evidence type="ECO:0000259" key="4">
    <source>
        <dbReference type="PROSITE" id="PS50886"/>
    </source>
</evidence>
<dbReference type="InterPro" id="IPR008231">
    <property type="entry name" value="CsaA"/>
</dbReference>
<reference evidence="5 6" key="1">
    <citation type="journal article" date="2011" name="Stand. Genomic Sci.">
        <title>Complete genome sequence of Marivirga tractuosa type strain (H-43).</title>
        <authorList>
            <person name="Pagani I."/>
            <person name="Chertkov O."/>
            <person name="Lapidus A."/>
            <person name="Lucas S."/>
            <person name="Del Rio T.G."/>
            <person name="Tice H."/>
            <person name="Copeland A."/>
            <person name="Cheng J.F."/>
            <person name="Nolan M."/>
            <person name="Saunders E."/>
            <person name="Pitluck S."/>
            <person name="Held B."/>
            <person name="Goodwin L."/>
            <person name="Liolios K."/>
            <person name="Ovchinikova G."/>
            <person name="Ivanova N."/>
            <person name="Mavromatis K."/>
            <person name="Pati A."/>
            <person name="Chen A."/>
            <person name="Palaniappan K."/>
            <person name="Land M."/>
            <person name="Hauser L."/>
            <person name="Jeffries C.D."/>
            <person name="Detter J.C."/>
            <person name="Han C."/>
            <person name="Tapia R."/>
            <person name="Ngatchou-Djao O.D."/>
            <person name="Rohde M."/>
            <person name="Goker M."/>
            <person name="Spring S."/>
            <person name="Sikorski J."/>
            <person name="Woyke T."/>
            <person name="Bristow J."/>
            <person name="Eisen J.A."/>
            <person name="Markowitz V."/>
            <person name="Hugenholtz P."/>
            <person name="Klenk H.P."/>
            <person name="Kyrpides N.C."/>
        </authorList>
    </citation>
    <scope>NUCLEOTIDE SEQUENCE [LARGE SCALE GENOMIC DNA]</scope>
    <source>
        <strain evidence="6">ATCC 23168 / DSM 4126 / NBRC 15989 / NCIMB 1408 / VKM B-1430 / H-43</strain>
    </source>
</reference>
<evidence type="ECO:0000313" key="6">
    <source>
        <dbReference type="Proteomes" id="UP000008720"/>
    </source>
</evidence>
<dbReference type="PROSITE" id="PS50886">
    <property type="entry name" value="TRBD"/>
    <property type="match status" value="1"/>
</dbReference>
<dbReference type="AlphaFoldDB" id="E4TV34"/>
<dbReference type="HOGENOM" id="CLU_065946_2_1_10"/>